<dbReference type="Pfam" id="PF01923">
    <property type="entry name" value="Cob_adeno_trans"/>
    <property type="match status" value="1"/>
</dbReference>
<comment type="similarity">
    <text evidence="4">Belongs to the Cob(I)alamin adenosyltransferase family.</text>
</comment>
<dbReference type="RefSeq" id="WP_317835009.1">
    <property type="nucleotide sequence ID" value="NZ_CP136920.1"/>
</dbReference>
<dbReference type="InterPro" id="IPR036451">
    <property type="entry name" value="CblAdoTrfase-like_sf"/>
</dbReference>
<evidence type="ECO:0000256" key="4">
    <source>
        <dbReference type="RuleBase" id="RU366026"/>
    </source>
</evidence>
<keyword evidence="2 4" id="KW-0547">Nucleotide-binding</keyword>
<comment type="catalytic activity">
    <reaction evidence="4">
        <text>2 cob(II)alamin + reduced [electron-transfer flavoprotein] + 2 ATP = 2 adenosylcob(III)alamin + 2 triphosphate + oxidized [electron-transfer flavoprotein] + 3 H(+)</text>
        <dbReference type="Rhea" id="RHEA:28671"/>
        <dbReference type="Rhea" id="RHEA-COMP:10685"/>
        <dbReference type="Rhea" id="RHEA-COMP:10686"/>
        <dbReference type="ChEBI" id="CHEBI:15378"/>
        <dbReference type="ChEBI" id="CHEBI:16304"/>
        <dbReference type="ChEBI" id="CHEBI:18036"/>
        <dbReference type="ChEBI" id="CHEBI:18408"/>
        <dbReference type="ChEBI" id="CHEBI:30616"/>
        <dbReference type="ChEBI" id="CHEBI:57692"/>
        <dbReference type="ChEBI" id="CHEBI:58307"/>
        <dbReference type="EC" id="2.5.1.17"/>
    </reaction>
</comment>
<gene>
    <name evidence="6" type="ORF">RZN69_05250</name>
</gene>
<dbReference type="Gene3D" id="1.20.1200.10">
    <property type="entry name" value="Cobalamin adenosyltransferase-like"/>
    <property type="match status" value="1"/>
</dbReference>
<dbReference type="PANTHER" id="PTHR12213:SF0">
    <property type="entry name" value="CORRINOID ADENOSYLTRANSFERASE MMAB"/>
    <property type="match status" value="1"/>
</dbReference>
<dbReference type="InterPro" id="IPR016030">
    <property type="entry name" value="CblAdoTrfase-like"/>
</dbReference>
<evidence type="ECO:0000259" key="5">
    <source>
        <dbReference type="Pfam" id="PF01923"/>
    </source>
</evidence>
<sequence length="186" mass="21205">MSFPDIATKTGDDGETSLWCGKRVPKTDPRVRTVGQIDLALSALGRCYYYLDEEDAFSAEVKTELLALHRRFVTLMGEIATREKKKEEYVKKQSAISKADVAACDALYEKIRAALGDRGEKPVRWRIYGEGGPAAAEFYYARGVFRQSELALWSLRKQGFVIRNPILKFLNRFSDLLFYIAVYLEE</sequence>
<evidence type="ECO:0000313" key="6">
    <source>
        <dbReference type="EMBL" id="WOO42487.1"/>
    </source>
</evidence>
<evidence type="ECO:0000256" key="1">
    <source>
        <dbReference type="ARBA" id="ARBA00022679"/>
    </source>
</evidence>
<dbReference type="InterPro" id="IPR029499">
    <property type="entry name" value="PduO-typ"/>
</dbReference>
<dbReference type="GO" id="GO:0009236">
    <property type="term" value="P:cobalamin biosynthetic process"/>
    <property type="evidence" value="ECO:0007669"/>
    <property type="project" value="UniProtKB-UniRule"/>
</dbReference>
<keyword evidence="7" id="KW-1185">Reference proteome</keyword>
<dbReference type="EC" id="2.5.1.17" evidence="4"/>
<keyword evidence="4" id="KW-0169">Cobalamin biosynthesis</keyword>
<dbReference type="EMBL" id="CP136920">
    <property type="protein sequence ID" value="WOO42487.1"/>
    <property type="molecule type" value="Genomic_DNA"/>
</dbReference>
<proteinExistence type="inferred from homology"/>
<dbReference type="PANTHER" id="PTHR12213">
    <property type="entry name" value="CORRINOID ADENOSYLTRANSFERASE"/>
    <property type="match status" value="1"/>
</dbReference>
<evidence type="ECO:0000313" key="7">
    <source>
        <dbReference type="Proteomes" id="UP001304300"/>
    </source>
</evidence>
<keyword evidence="1 4" id="KW-0808">Transferase</keyword>
<dbReference type="GO" id="GO:0005524">
    <property type="term" value="F:ATP binding"/>
    <property type="evidence" value="ECO:0007669"/>
    <property type="project" value="UniProtKB-UniRule"/>
</dbReference>
<dbReference type="KEGG" id="puo:RZN69_05250"/>
<dbReference type="GO" id="GO:0008817">
    <property type="term" value="F:corrinoid adenosyltransferase activity"/>
    <property type="evidence" value="ECO:0007669"/>
    <property type="project" value="UniProtKB-UniRule"/>
</dbReference>
<reference evidence="6 7" key="1">
    <citation type="submission" date="2023-10" db="EMBL/GenBank/DDBJ databases">
        <title>Rubellicoccus peritrichatus gen. nov., sp. nov., isolated from an algae of coral reef tank.</title>
        <authorList>
            <person name="Luo J."/>
        </authorList>
    </citation>
    <scope>NUCLEOTIDE SEQUENCE [LARGE SCALE GENOMIC DNA]</scope>
    <source>
        <strain evidence="6 7">CR14</strain>
    </source>
</reference>
<feature type="domain" description="Cobalamin adenosyltransferase-like" evidence="5">
    <location>
        <begin position="6"/>
        <end position="183"/>
    </location>
</feature>
<comment type="pathway">
    <text evidence="4">Cofactor biosynthesis; adenosylcobalamin biosynthesis; adenosylcobalamin from cob(II)yrinate a,c-diamide: step 2/7.</text>
</comment>
<protein>
    <recommendedName>
        <fullName evidence="4">Corrinoid adenosyltransferase</fullName>
        <ecNumber evidence="4">2.5.1.17</ecNumber>
    </recommendedName>
    <alternativeName>
        <fullName evidence="4">Cob(II)alamin adenosyltransferase</fullName>
    </alternativeName>
    <alternativeName>
        <fullName evidence="4">Cob(II)yrinic acid a,c-diamide adenosyltransferase</fullName>
    </alternativeName>
    <alternativeName>
        <fullName evidence="4">Cobinamide/cobalamin adenosyltransferase</fullName>
    </alternativeName>
</protein>
<name>A0AAQ3LDE8_9BACT</name>
<evidence type="ECO:0000256" key="3">
    <source>
        <dbReference type="ARBA" id="ARBA00022840"/>
    </source>
</evidence>
<dbReference type="SUPFAM" id="SSF89028">
    <property type="entry name" value="Cobalamin adenosyltransferase-like"/>
    <property type="match status" value="1"/>
</dbReference>
<dbReference type="AlphaFoldDB" id="A0AAQ3LDE8"/>
<keyword evidence="3 4" id="KW-0067">ATP-binding</keyword>
<organism evidence="6 7">
    <name type="scientific">Rubellicoccus peritrichatus</name>
    <dbReference type="NCBI Taxonomy" id="3080537"/>
    <lineage>
        <taxon>Bacteria</taxon>
        <taxon>Pseudomonadati</taxon>
        <taxon>Verrucomicrobiota</taxon>
        <taxon>Opitutia</taxon>
        <taxon>Puniceicoccales</taxon>
        <taxon>Cerasicoccaceae</taxon>
        <taxon>Rubellicoccus</taxon>
    </lineage>
</organism>
<evidence type="ECO:0000256" key="2">
    <source>
        <dbReference type="ARBA" id="ARBA00022741"/>
    </source>
</evidence>
<accession>A0AAQ3LDE8</accession>
<dbReference type="Proteomes" id="UP001304300">
    <property type="component" value="Chromosome"/>
</dbReference>
<comment type="catalytic activity">
    <reaction evidence="4">
        <text>2 cob(II)yrinate a,c diamide + reduced [electron-transfer flavoprotein] + 2 ATP = 2 adenosylcob(III)yrinate a,c-diamide + 2 triphosphate + oxidized [electron-transfer flavoprotein] + 3 H(+)</text>
        <dbReference type="Rhea" id="RHEA:11528"/>
        <dbReference type="Rhea" id="RHEA-COMP:10685"/>
        <dbReference type="Rhea" id="RHEA-COMP:10686"/>
        <dbReference type="ChEBI" id="CHEBI:15378"/>
        <dbReference type="ChEBI" id="CHEBI:18036"/>
        <dbReference type="ChEBI" id="CHEBI:30616"/>
        <dbReference type="ChEBI" id="CHEBI:57692"/>
        <dbReference type="ChEBI" id="CHEBI:58307"/>
        <dbReference type="ChEBI" id="CHEBI:58503"/>
        <dbReference type="ChEBI" id="CHEBI:58537"/>
        <dbReference type="EC" id="2.5.1.17"/>
    </reaction>
</comment>